<keyword evidence="1" id="KW-0378">Hydrolase</keyword>
<dbReference type="GO" id="GO:0004519">
    <property type="term" value="F:endonuclease activity"/>
    <property type="evidence" value="ECO:0007669"/>
    <property type="project" value="UniProtKB-KW"/>
</dbReference>
<keyword evidence="1" id="KW-0255">Endonuclease</keyword>
<feature type="non-terminal residue" evidence="1">
    <location>
        <position position="1"/>
    </location>
</feature>
<dbReference type="EMBL" id="LXQA010251764">
    <property type="protein sequence ID" value="MCI38078.1"/>
    <property type="molecule type" value="Genomic_DNA"/>
</dbReference>
<evidence type="ECO:0000313" key="1">
    <source>
        <dbReference type="EMBL" id="MCI38078.1"/>
    </source>
</evidence>
<proteinExistence type="predicted"/>
<keyword evidence="1" id="KW-0269">Exonuclease</keyword>
<sequence>SICWQQSRSLWLKERDANSKYFHSVLASRRRRNAISSIQVDGDTLEGVTPIQQAVASHFVSHFKAIDMERPGWIILLSKG</sequence>
<reference evidence="1 2" key="1">
    <citation type="journal article" date="2018" name="Front. Plant Sci.">
        <title>Red Clover (Trifolium pratense) and Zigzag Clover (T. medium) - A Picture of Genomic Similarities and Differences.</title>
        <authorList>
            <person name="Dluhosova J."/>
            <person name="Istvanek J."/>
            <person name="Nedelnik J."/>
            <person name="Repkova J."/>
        </authorList>
    </citation>
    <scope>NUCLEOTIDE SEQUENCE [LARGE SCALE GENOMIC DNA]</scope>
    <source>
        <strain evidence="2">cv. 10/8</strain>
        <tissue evidence="1">Leaf</tissue>
    </source>
</reference>
<accession>A0A392RN57</accession>
<name>A0A392RN57_9FABA</name>
<comment type="caution">
    <text evidence="1">The sequence shown here is derived from an EMBL/GenBank/DDBJ whole genome shotgun (WGS) entry which is preliminary data.</text>
</comment>
<keyword evidence="2" id="KW-1185">Reference proteome</keyword>
<organism evidence="1 2">
    <name type="scientific">Trifolium medium</name>
    <dbReference type="NCBI Taxonomy" id="97028"/>
    <lineage>
        <taxon>Eukaryota</taxon>
        <taxon>Viridiplantae</taxon>
        <taxon>Streptophyta</taxon>
        <taxon>Embryophyta</taxon>
        <taxon>Tracheophyta</taxon>
        <taxon>Spermatophyta</taxon>
        <taxon>Magnoliopsida</taxon>
        <taxon>eudicotyledons</taxon>
        <taxon>Gunneridae</taxon>
        <taxon>Pentapetalae</taxon>
        <taxon>rosids</taxon>
        <taxon>fabids</taxon>
        <taxon>Fabales</taxon>
        <taxon>Fabaceae</taxon>
        <taxon>Papilionoideae</taxon>
        <taxon>50 kb inversion clade</taxon>
        <taxon>NPAAA clade</taxon>
        <taxon>Hologalegina</taxon>
        <taxon>IRL clade</taxon>
        <taxon>Trifolieae</taxon>
        <taxon>Trifolium</taxon>
    </lineage>
</organism>
<dbReference type="Proteomes" id="UP000265520">
    <property type="component" value="Unassembled WGS sequence"/>
</dbReference>
<dbReference type="GO" id="GO:0004527">
    <property type="term" value="F:exonuclease activity"/>
    <property type="evidence" value="ECO:0007669"/>
    <property type="project" value="UniProtKB-KW"/>
</dbReference>
<dbReference type="AlphaFoldDB" id="A0A392RN57"/>
<protein>
    <submittedName>
        <fullName evidence="1">Endonuclease/exonuclease/phosphatase family protein</fullName>
    </submittedName>
</protein>
<keyword evidence="1" id="KW-0540">Nuclease</keyword>
<evidence type="ECO:0000313" key="2">
    <source>
        <dbReference type="Proteomes" id="UP000265520"/>
    </source>
</evidence>